<protein>
    <recommendedName>
        <fullName evidence="3">Lipocalin-like domain-containing protein</fullName>
    </recommendedName>
</protein>
<accession>A0A5M8R2H3</accession>
<dbReference type="AlphaFoldDB" id="A0A5M8R2H3"/>
<evidence type="ECO:0008006" key="3">
    <source>
        <dbReference type="Google" id="ProtNLM"/>
    </source>
</evidence>
<keyword evidence="2" id="KW-1185">Reference proteome</keyword>
<dbReference type="OrthoDB" id="956066at2"/>
<organism evidence="1 2">
    <name type="scientific">Dyadobacter flavalbus</name>
    <dbReference type="NCBI Taxonomy" id="2579942"/>
    <lineage>
        <taxon>Bacteria</taxon>
        <taxon>Pseudomonadati</taxon>
        <taxon>Bacteroidota</taxon>
        <taxon>Cytophagia</taxon>
        <taxon>Cytophagales</taxon>
        <taxon>Spirosomataceae</taxon>
        <taxon>Dyadobacter</taxon>
    </lineage>
</organism>
<evidence type="ECO:0000313" key="2">
    <source>
        <dbReference type="Proteomes" id="UP000323994"/>
    </source>
</evidence>
<reference evidence="1 2" key="1">
    <citation type="submission" date="2019-05" db="EMBL/GenBank/DDBJ databases">
        <authorList>
            <person name="Qu J.-H."/>
        </authorList>
    </citation>
    <scope>NUCLEOTIDE SEQUENCE [LARGE SCALE GENOMIC DNA]</scope>
    <source>
        <strain evidence="1 2">NS28</strain>
    </source>
</reference>
<dbReference type="Proteomes" id="UP000323994">
    <property type="component" value="Unassembled WGS sequence"/>
</dbReference>
<proteinExistence type="predicted"/>
<name>A0A5M8R2H3_9BACT</name>
<gene>
    <name evidence="1" type="ORF">FEM33_07155</name>
</gene>
<dbReference type="RefSeq" id="WP_139011385.1">
    <property type="nucleotide sequence ID" value="NZ_VBSN01000027.1"/>
</dbReference>
<dbReference type="EMBL" id="VBSN01000027">
    <property type="protein sequence ID" value="KAA6440372.1"/>
    <property type="molecule type" value="Genomic_DNA"/>
</dbReference>
<sequence length="141" mass="16370">MKNIVLLFLLFCTLTSCRKNPEPDLAEKFVGEYYGSKKDSTGNTTETWKITKQDLNHVNIVFFFTNTYPDGSVTRSKYDIYISNITVSDNNVLDFNNLFVTDQLEYSIIGKAKLINNTLDYDITIKSEYNTSKMNNKIYRR</sequence>
<comment type="caution">
    <text evidence="1">The sequence shown here is derived from an EMBL/GenBank/DDBJ whole genome shotgun (WGS) entry which is preliminary data.</text>
</comment>
<evidence type="ECO:0000313" key="1">
    <source>
        <dbReference type="EMBL" id="KAA6440372.1"/>
    </source>
</evidence>
<dbReference type="PROSITE" id="PS51257">
    <property type="entry name" value="PROKAR_LIPOPROTEIN"/>
    <property type="match status" value="1"/>
</dbReference>